<dbReference type="InterPro" id="IPR011009">
    <property type="entry name" value="Kinase-like_dom_sf"/>
</dbReference>
<dbReference type="GO" id="GO:0005524">
    <property type="term" value="F:ATP binding"/>
    <property type="evidence" value="ECO:0007669"/>
    <property type="project" value="InterPro"/>
</dbReference>
<dbReference type="VEuPathDB" id="TrichDB:TRFO_34283"/>
<reference evidence="2" key="1">
    <citation type="submission" date="2016-10" db="EMBL/GenBank/DDBJ databases">
        <authorList>
            <person name="Benchimol M."/>
            <person name="Almeida L.G."/>
            <person name="Vasconcelos A.T."/>
            <person name="Perreira-Neves A."/>
            <person name="Rosa I.A."/>
            <person name="Tasca T."/>
            <person name="Bogo M.R."/>
            <person name="de Souza W."/>
        </authorList>
    </citation>
    <scope>NUCLEOTIDE SEQUENCE [LARGE SCALE GENOMIC DNA]</scope>
    <source>
        <strain evidence="2">K</strain>
    </source>
</reference>
<proteinExistence type="predicted"/>
<evidence type="ECO:0000313" key="2">
    <source>
        <dbReference type="EMBL" id="OHS99309.1"/>
    </source>
</evidence>
<dbReference type="Pfam" id="PF07714">
    <property type="entry name" value="PK_Tyr_Ser-Thr"/>
    <property type="match status" value="1"/>
</dbReference>
<dbReference type="Proteomes" id="UP000179807">
    <property type="component" value="Unassembled WGS sequence"/>
</dbReference>
<keyword evidence="2" id="KW-0418">Kinase</keyword>
<feature type="domain" description="Protein kinase" evidence="1">
    <location>
        <begin position="22"/>
        <end position="276"/>
    </location>
</feature>
<dbReference type="SMART" id="SM00220">
    <property type="entry name" value="S_TKc"/>
    <property type="match status" value="1"/>
</dbReference>
<dbReference type="PANTHER" id="PTHR44329">
    <property type="entry name" value="SERINE/THREONINE-PROTEIN KINASE TNNI3K-RELATED"/>
    <property type="match status" value="1"/>
</dbReference>
<dbReference type="RefSeq" id="XP_068352446.1">
    <property type="nucleotide sequence ID" value="XM_068509583.1"/>
</dbReference>
<dbReference type="InterPro" id="IPR000719">
    <property type="entry name" value="Prot_kinase_dom"/>
</dbReference>
<dbReference type="EMBL" id="MLAK01001012">
    <property type="protein sequence ID" value="OHS99309.1"/>
    <property type="molecule type" value="Genomic_DNA"/>
</dbReference>
<evidence type="ECO:0000313" key="3">
    <source>
        <dbReference type="Proteomes" id="UP000179807"/>
    </source>
</evidence>
<sequence length="765" mass="87484">MEGDLNSMVSEFHNFSYNPIQITLVKEIYRSPYGVIYFARINSDNEPIFVKRYSNETLIGSHLQTFINEVKFTMSISHPFYLPPFGFTYKAPHSILYKTVKGKNLLSYIHDKNDEVNLTGNEKTIIAMGIASGMAYLHSMNVVNGDLKPANIFLDKDDFPKIANFGFIKLSNSQEIPNIPKFEPSAWLAPELYAGFQPTQKADVYSFGIILWELYTGHYPFPNLKSDEFEPHIVDGGERPLIPYETPHTMKKLMELCWNQQPELRPSFKKIYDLFLTKKVSFDDVEDSAIEKVSEIVNQWNEANKPKLKQSSKVVNIPNLFKDMNPKEILGFTQTINENNCITFFNGVKDLLKQDSSKESRSTALFEVLKLISTNSKCLEIFIQSNYIEILPFHTPNLEEISLSILIPILTKHPETLTPNIFKMLELSIQQFPIKVMRLFSVLCNNHLTLSLYGQVVDLLITRSEMFIQGDAALPLIHTLYKLWSIVPAIKEGRTQYILRILCNCLSSSSNDILIAAYSAIEAMHPAVISVDPSILYRHLADHAIRKHTIQLLCITRPEKVSIKFIDALVKETSRTKQAMYAILMLARHHDIAKVFIESSEVWLTESVEVGLKLILLLLQQPENCQKIPELHVTPIFLKTALDGRELEIIDILCCIVRKFQIHPQFVQELANVGFITEYINIGVNSNNEGVHIRVYYLIDFLCRVQYVPEFLNFLPIVIEHLKNVPKMRTYALTYCSVINLNPQGRAALIQNNVQSLISNSQNTP</sequence>
<dbReference type="PRINTS" id="PR00109">
    <property type="entry name" value="TYRKINASE"/>
</dbReference>
<evidence type="ECO:0000259" key="1">
    <source>
        <dbReference type="PROSITE" id="PS50011"/>
    </source>
</evidence>
<name>A0A1J4JP67_9EUKA</name>
<dbReference type="GeneID" id="94844287"/>
<keyword evidence="3" id="KW-1185">Reference proteome</keyword>
<accession>A0A1J4JP67</accession>
<dbReference type="InterPro" id="IPR001245">
    <property type="entry name" value="Ser-Thr/Tyr_kinase_cat_dom"/>
</dbReference>
<dbReference type="Gene3D" id="1.10.510.10">
    <property type="entry name" value="Transferase(Phosphotransferase) domain 1"/>
    <property type="match status" value="1"/>
</dbReference>
<protein>
    <submittedName>
        <fullName evidence="2">TKL family protein kinase</fullName>
    </submittedName>
</protein>
<dbReference type="PROSITE" id="PS50011">
    <property type="entry name" value="PROTEIN_KINASE_DOM"/>
    <property type="match status" value="1"/>
</dbReference>
<gene>
    <name evidence="2" type="ORF">TRFO_34283</name>
</gene>
<dbReference type="OrthoDB" id="339325at2759"/>
<dbReference type="InterPro" id="IPR051681">
    <property type="entry name" value="Ser/Thr_Kinases-Pseudokinases"/>
</dbReference>
<comment type="caution">
    <text evidence="2">The sequence shown here is derived from an EMBL/GenBank/DDBJ whole genome shotgun (WGS) entry which is preliminary data.</text>
</comment>
<keyword evidence="2" id="KW-0808">Transferase</keyword>
<dbReference type="InterPro" id="IPR016024">
    <property type="entry name" value="ARM-type_fold"/>
</dbReference>
<dbReference type="PANTHER" id="PTHR44329:SF214">
    <property type="entry name" value="PROTEIN KINASE DOMAIN-CONTAINING PROTEIN"/>
    <property type="match status" value="1"/>
</dbReference>
<organism evidence="2 3">
    <name type="scientific">Tritrichomonas foetus</name>
    <dbReference type="NCBI Taxonomy" id="1144522"/>
    <lineage>
        <taxon>Eukaryota</taxon>
        <taxon>Metamonada</taxon>
        <taxon>Parabasalia</taxon>
        <taxon>Tritrichomonadida</taxon>
        <taxon>Tritrichomonadidae</taxon>
        <taxon>Tritrichomonas</taxon>
    </lineage>
</organism>
<dbReference type="AlphaFoldDB" id="A0A1J4JP67"/>
<dbReference type="SUPFAM" id="SSF56112">
    <property type="entry name" value="Protein kinase-like (PK-like)"/>
    <property type="match status" value="1"/>
</dbReference>
<dbReference type="GO" id="GO:0004674">
    <property type="term" value="F:protein serine/threonine kinase activity"/>
    <property type="evidence" value="ECO:0007669"/>
    <property type="project" value="TreeGrafter"/>
</dbReference>
<dbReference type="SUPFAM" id="SSF48371">
    <property type="entry name" value="ARM repeat"/>
    <property type="match status" value="1"/>
</dbReference>